<dbReference type="Proteomes" id="UP000000763">
    <property type="component" value="Chromosome 3"/>
</dbReference>
<evidence type="ECO:0000313" key="4">
    <source>
        <dbReference type="EMBL" id="AAP12916.1"/>
    </source>
</evidence>
<dbReference type="CDD" id="cd00303">
    <property type="entry name" value="retropepsin_like"/>
    <property type="match status" value="1"/>
</dbReference>
<evidence type="ECO:0008006" key="6">
    <source>
        <dbReference type="Google" id="ProtNLM"/>
    </source>
</evidence>
<organism evidence="4 5">
    <name type="scientific">Oryza sativa subsp. japonica</name>
    <name type="common">Rice</name>
    <dbReference type="NCBI Taxonomy" id="39947"/>
    <lineage>
        <taxon>Eukaryota</taxon>
        <taxon>Viridiplantae</taxon>
        <taxon>Streptophyta</taxon>
        <taxon>Embryophyta</taxon>
        <taxon>Tracheophyta</taxon>
        <taxon>Spermatophyta</taxon>
        <taxon>Magnoliopsida</taxon>
        <taxon>Liliopsida</taxon>
        <taxon>Poales</taxon>
        <taxon>Poaceae</taxon>
        <taxon>BOP clade</taxon>
        <taxon>Oryzoideae</taxon>
        <taxon>Oryzeae</taxon>
        <taxon>Oryzinae</taxon>
        <taxon>Oryza</taxon>
        <taxon>Oryza sativa</taxon>
    </lineage>
</organism>
<evidence type="ECO:0000313" key="5">
    <source>
        <dbReference type="Proteomes" id="UP000000763"/>
    </source>
</evidence>
<feature type="domain" description="DUF7588" evidence="2">
    <location>
        <begin position="145"/>
        <end position="198"/>
    </location>
</feature>
<proteinExistence type="predicted"/>
<gene>
    <name evidence="4" type="ordered locus">Os03g40460</name>
</gene>
<reference evidence="5" key="1">
    <citation type="journal article" date="2005" name="Nature">
        <title>The map-based sequence of the rice genome.</title>
        <authorList>
            <consortium name="International rice genome sequencing project (IRGSP)"/>
            <person name="Matsumoto T."/>
            <person name="Wu J."/>
            <person name="Kanamori H."/>
            <person name="Katayose Y."/>
            <person name="Fujisawa M."/>
            <person name="Namiki N."/>
            <person name="Mizuno H."/>
            <person name="Yamamoto K."/>
            <person name="Antonio B.A."/>
            <person name="Baba T."/>
            <person name="Sakata K."/>
            <person name="Nagamura Y."/>
            <person name="Aoki H."/>
            <person name="Arikawa K."/>
            <person name="Arita K."/>
            <person name="Bito T."/>
            <person name="Chiden Y."/>
            <person name="Fujitsuka N."/>
            <person name="Fukunaka R."/>
            <person name="Hamada M."/>
            <person name="Harada C."/>
            <person name="Hayashi A."/>
            <person name="Hijishita S."/>
            <person name="Honda M."/>
            <person name="Hosokawa S."/>
            <person name="Ichikawa Y."/>
            <person name="Idonuma A."/>
            <person name="Iijima M."/>
            <person name="Ikeda M."/>
            <person name="Ikeno M."/>
            <person name="Ito K."/>
            <person name="Ito S."/>
            <person name="Ito T."/>
            <person name="Ito Y."/>
            <person name="Ito Y."/>
            <person name="Iwabuchi A."/>
            <person name="Kamiya K."/>
            <person name="Karasawa W."/>
            <person name="Kurita K."/>
            <person name="Katagiri S."/>
            <person name="Kikuta A."/>
            <person name="Kobayashi H."/>
            <person name="Kobayashi N."/>
            <person name="Machita K."/>
            <person name="Maehara T."/>
            <person name="Masukawa M."/>
            <person name="Mizubayashi T."/>
            <person name="Mukai Y."/>
            <person name="Nagasaki H."/>
            <person name="Nagata Y."/>
            <person name="Naito S."/>
            <person name="Nakashima M."/>
            <person name="Nakama Y."/>
            <person name="Nakamichi Y."/>
            <person name="Nakamura M."/>
            <person name="Meguro A."/>
            <person name="Negishi M."/>
            <person name="Ohta I."/>
            <person name="Ohta T."/>
            <person name="Okamoto M."/>
            <person name="Ono N."/>
            <person name="Saji S."/>
            <person name="Sakaguchi M."/>
            <person name="Sakai K."/>
            <person name="Shibata M."/>
            <person name="Shimokawa T."/>
            <person name="Song J."/>
            <person name="Takazaki Y."/>
            <person name="Terasawa K."/>
            <person name="Tsugane M."/>
            <person name="Tsuji K."/>
            <person name="Ueda S."/>
            <person name="Waki K."/>
            <person name="Yamagata H."/>
            <person name="Yamamoto M."/>
            <person name="Yamamoto S."/>
            <person name="Yamane H."/>
            <person name="Yoshiki S."/>
            <person name="Yoshihara R."/>
            <person name="Yukawa K."/>
            <person name="Zhong H."/>
            <person name="Yano M."/>
            <person name="Yuan Q."/>
            <person name="Ouyang S."/>
            <person name="Liu J."/>
            <person name="Jones K.M."/>
            <person name="Gansberger K."/>
            <person name="Moffat K."/>
            <person name="Hill J."/>
            <person name="Bera J."/>
            <person name="Fadrosh D."/>
            <person name="Jin S."/>
            <person name="Johri S."/>
            <person name="Kim M."/>
            <person name="Overton L."/>
            <person name="Reardon M."/>
            <person name="Tsitrin T."/>
            <person name="Vuong H."/>
            <person name="Weaver B."/>
            <person name="Ciecko A."/>
            <person name="Tallon L."/>
            <person name="Jackson J."/>
            <person name="Pai G."/>
            <person name="Aken S.V."/>
            <person name="Utterback T."/>
            <person name="Reidmuller S."/>
            <person name="Feldblyum T."/>
            <person name="Hsiao J."/>
            <person name="Zismann V."/>
            <person name="Iobst S."/>
            <person name="de Vazeille A.R."/>
            <person name="Buell C.R."/>
            <person name="Ying K."/>
            <person name="Li Y."/>
            <person name="Lu T."/>
            <person name="Huang Y."/>
            <person name="Zhao Q."/>
            <person name="Feng Q."/>
            <person name="Zhang L."/>
            <person name="Zhu J."/>
            <person name="Weng Q."/>
            <person name="Mu J."/>
            <person name="Lu Y."/>
            <person name="Fan D."/>
            <person name="Liu Y."/>
            <person name="Guan J."/>
            <person name="Zhang Y."/>
            <person name="Yu S."/>
            <person name="Liu X."/>
            <person name="Zhang Y."/>
            <person name="Hong G."/>
            <person name="Han B."/>
            <person name="Choisne N."/>
            <person name="Demange N."/>
            <person name="Orjeda G."/>
            <person name="Samain S."/>
            <person name="Cattolico L."/>
            <person name="Pelletier E."/>
            <person name="Couloux A."/>
            <person name="Segurens B."/>
            <person name="Wincker P."/>
            <person name="D'Hont A."/>
            <person name="Scarpelli C."/>
            <person name="Weissenbach J."/>
            <person name="Salanoubat M."/>
            <person name="Quetier F."/>
            <person name="Yu Y."/>
            <person name="Kim H.R."/>
            <person name="Rambo T."/>
            <person name="Currie J."/>
            <person name="Collura K."/>
            <person name="Luo M."/>
            <person name="Yang T."/>
            <person name="Ammiraju J.S.S."/>
            <person name="Engler F."/>
            <person name="Soderlund C."/>
            <person name="Wing R.A."/>
            <person name="Palmer L.E."/>
            <person name="de la Bastide M."/>
            <person name="Spiegel L."/>
            <person name="Nascimento L."/>
            <person name="Zutavern T."/>
            <person name="O'Shaughnessy A."/>
            <person name="Dike S."/>
            <person name="Dedhia N."/>
            <person name="Preston R."/>
            <person name="Balija V."/>
            <person name="McCombie W.R."/>
            <person name="Chow T."/>
            <person name="Chen H."/>
            <person name="Chung M."/>
            <person name="Chen C."/>
            <person name="Shaw J."/>
            <person name="Wu H."/>
            <person name="Hsiao K."/>
            <person name="Chao Y."/>
            <person name="Chu M."/>
            <person name="Cheng C."/>
            <person name="Hour A."/>
            <person name="Lee P."/>
            <person name="Lin S."/>
            <person name="Lin Y."/>
            <person name="Liou J."/>
            <person name="Liu S."/>
            <person name="Hsing Y."/>
            <person name="Raghuvanshi S."/>
            <person name="Mohanty A."/>
            <person name="Bharti A.K."/>
            <person name="Gaur A."/>
            <person name="Gupta V."/>
            <person name="Kumar D."/>
            <person name="Ravi V."/>
            <person name="Vij S."/>
            <person name="Kapur A."/>
            <person name="Khurana P."/>
            <person name="Khurana P."/>
            <person name="Khurana J.P."/>
            <person name="Tyagi A.K."/>
            <person name="Gaikwad K."/>
            <person name="Singh A."/>
            <person name="Dalal V."/>
            <person name="Srivastava S."/>
            <person name="Dixit A."/>
            <person name="Pal A.K."/>
            <person name="Ghazi I.A."/>
            <person name="Yadav M."/>
            <person name="Pandit A."/>
            <person name="Bhargava A."/>
            <person name="Sureshbabu K."/>
            <person name="Batra K."/>
            <person name="Sharma T.R."/>
            <person name="Mohapatra T."/>
            <person name="Singh N.K."/>
            <person name="Messing J."/>
            <person name="Nelson A.B."/>
            <person name="Fuks G."/>
            <person name="Kavchok S."/>
            <person name="Keizer G."/>
            <person name="Linton E."/>
            <person name="Llaca V."/>
            <person name="Song R."/>
            <person name="Tanyolac B."/>
            <person name="Young S."/>
            <person name="Ho-Il K."/>
            <person name="Hahn J.H."/>
            <person name="Sangsakoo G."/>
            <person name="Vanavichit A."/>
            <person name="de Mattos Luiz.A.T."/>
            <person name="Zimmer P.D."/>
            <person name="Malone G."/>
            <person name="Dellagostin O."/>
            <person name="de Oliveira A.C."/>
            <person name="Bevan M."/>
            <person name="Bancroft I."/>
            <person name="Minx P."/>
            <person name="Cordum H."/>
            <person name="Wilson R."/>
            <person name="Cheng Z."/>
            <person name="Jin W."/>
            <person name="Jiang J."/>
            <person name="Leong S.A."/>
            <person name="Iwama H."/>
            <person name="Gojobori T."/>
            <person name="Itoh T."/>
            <person name="Niimura Y."/>
            <person name="Fujii Y."/>
            <person name="Habara T."/>
            <person name="Sakai H."/>
            <person name="Sato Y."/>
            <person name="Wilson G."/>
            <person name="Kumar K."/>
            <person name="McCouch S."/>
            <person name="Juretic N."/>
            <person name="Hoen D."/>
            <person name="Wright S."/>
            <person name="Bruskiewich R."/>
            <person name="Bureau T."/>
            <person name="Miyao A."/>
            <person name="Hirochika H."/>
            <person name="Nishikawa T."/>
            <person name="Kadowaki K."/>
            <person name="Sugiura M."/>
            <person name="Burr B."/>
            <person name="Sasaki T."/>
        </authorList>
    </citation>
    <scope>NUCLEOTIDE SEQUENCE [LARGE SCALE GENOMIC DNA]</scope>
    <source>
        <strain evidence="5">cv. Nipponbare</strain>
    </source>
</reference>
<accession>Q10H52</accession>
<dbReference type="Gene3D" id="2.40.70.10">
    <property type="entry name" value="Acid Proteases"/>
    <property type="match status" value="1"/>
</dbReference>
<protein>
    <recommendedName>
        <fullName evidence="6">Peptidase A2 domain-containing protein</fullName>
    </recommendedName>
</protein>
<dbReference type="Pfam" id="PF24925">
    <property type="entry name" value="DUF7746"/>
    <property type="match status" value="1"/>
</dbReference>
<feature type="domain" description="DUF7746" evidence="3">
    <location>
        <begin position="433"/>
        <end position="508"/>
    </location>
</feature>
<feature type="region of interest" description="Disordered" evidence="1">
    <location>
        <begin position="840"/>
        <end position="874"/>
    </location>
</feature>
<evidence type="ECO:0000256" key="1">
    <source>
        <dbReference type="SAM" id="MobiDB-lite"/>
    </source>
</evidence>
<name>Q10H52_ORYSJ</name>
<dbReference type="PANTHER" id="PTHR33054:SF9">
    <property type="entry name" value="CCHC-TYPE DOMAIN-CONTAINING PROTEIN"/>
    <property type="match status" value="1"/>
</dbReference>
<sequence length="890" mass="103460">MTTLAPCAKHYTPKGLTTLLQTNPNNRHTIPKTLKWDEITLPEKWVLSQAVEPKSMDQSEVESLIETPDGDVEITFASKQKAFLQSRPSVSLDSRPRTKPQNVVYATYEDNSDEPSISDFDINVIELDVGFVIAIEEDEFEIDKYLLKRELRLQKNRPKMKRYFERVDEPFRLKIRELWHKEMREQRKNIFFFDWYESSQVRHFEEFFKRKNMIKKEQKSEAEDLTVIKKVSTEWETASGDKVDSVHPPFESIQLSHNGGKACPLKSISKNTFGEIAKVEHIGHLVEQQNYANISLRSLGQQTDRIETILMEGYKTGRPEVKINIPSNSQSSSSQSVSPMFVPTIDPNIKLGKQKAFGPAISEELVNKLALKLNNLKVNKNINEISDNEKYDMVNKIFKPSTLTSTTRNYYPRPTYADLQFEEMPQIQNMTYYNGKEIVEWNLDGFTEYQIFTLCHQMIMYANACIANGNKEREAANMIVIGFSGQLKGWWNNYLNETQRQEILCAVKRDDQGRPLPDRDGNGNPTDFRWYKDTFLSKLYTLPEPNQDFWKEKYISSLPPLFAEKKKKNEQPDLISLFEDQKIMKQDLEEIRKRLYMLESKEGFHMEEKDEPIQEDDHVVGTIQKYMKQKWYTEVMYRFIDGSYFQHITLIDSGADVNCIREGIIPHKYFYKAAHRIRGADGGLLTVEYQIPEIYICISEVCIKTSFLLVKNLKQDVILGTPFLSLIRPFLVTNEDIQFKIMGKQVSLRFSSNTDEILDQLVQTKREQVVNTIYLHDDSFPSYLPKSMDLPGKTSWEDKYLLKATRDFEYICREMASQKSEWLTNMSSWRLPQLPRGHGERFNHNFRTQPHRSGSPRLQHATRPLSPTFGEDGLGRLRALGSDTSSCPGQ</sequence>
<reference evidence="5" key="2">
    <citation type="journal article" date="2008" name="Nucleic Acids Res.">
        <title>The rice annotation project database (RAP-DB): 2008 update.</title>
        <authorList>
            <consortium name="The rice annotation project (RAP)"/>
        </authorList>
    </citation>
    <scope>GENOME REANNOTATION</scope>
    <source>
        <strain evidence="5">cv. Nipponbare</strain>
    </source>
</reference>
<dbReference type="Pfam" id="PF24496">
    <property type="entry name" value="DUF7588"/>
    <property type="match status" value="1"/>
</dbReference>
<dbReference type="PANTHER" id="PTHR33054">
    <property type="entry name" value="CCHC-TYPE DOMAIN-CONTAINING PROTEIN"/>
    <property type="match status" value="1"/>
</dbReference>
<dbReference type="EMBL" id="AC092778">
    <property type="protein sequence ID" value="AAP12916.1"/>
    <property type="molecule type" value="Genomic_DNA"/>
</dbReference>
<evidence type="ECO:0000259" key="3">
    <source>
        <dbReference type="Pfam" id="PF24925"/>
    </source>
</evidence>
<dbReference type="InterPro" id="IPR021109">
    <property type="entry name" value="Peptidase_aspartic_dom_sf"/>
</dbReference>
<evidence type="ECO:0000259" key="2">
    <source>
        <dbReference type="Pfam" id="PF24496"/>
    </source>
</evidence>
<dbReference type="InterPro" id="IPR056648">
    <property type="entry name" value="DUF7746"/>
</dbReference>
<dbReference type="InterPro" id="IPR056010">
    <property type="entry name" value="DUF7588"/>
</dbReference>
<dbReference type="AlphaFoldDB" id="Q10H52"/>
<dbReference type="SUPFAM" id="SSF50630">
    <property type="entry name" value="Acid proteases"/>
    <property type="match status" value="1"/>
</dbReference>